<accession>A0A561S9T8</accession>
<proteinExistence type="predicted"/>
<sequence length="220" mass="23346">MVNSVVKGVGFSLKQVQIRQIDEAKGMALCVDPQGQYIEVALSIRRTVVRPMLGQTWLIDRSMGTWTLAALVDAAFPADPWPPQPWGQSRQAPGSYVPGTYPQQTWTPFPASVWQPVTVLVGPLGQVELSIYGVIGAAAGTLRIAVGLTGASTAAAAAGDWQLAVAAKDGMQRSMFGVISGLAPGDTTITPHWYTYIPPGTTPSGATHDMSDLRLSARGW</sequence>
<gene>
    <name evidence="1" type="ORF">FHX73_1810</name>
</gene>
<evidence type="ECO:0000313" key="2">
    <source>
        <dbReference type="Proteomes" id="UP000317940"/>
    </source>
</evidence>
<dbReference type="Proteomes" id="UP000317940">
    <property type="component" value="Unassembled WGS sequence"/>
</dbReference>
<comment type="caution">
    <text evidence="1">The sequence shown here is derived from an EMBL/GenBank/DDBJ whole genome shotgun (WGS) entry which is preliminary data.</text>
</comment>
<protein>
    <submittedName>
        <fullName evidence="1">Uncharacterized protein</fullName>
    </submittedName>
</protein>
<organism evidence="1 2">
    <name type="scientific">Kitasatospora viridis</name>
    <dbReference type="NCBI Taxonomy" id="281105"/>
    <lineage>
        <taxon>Bacteria</taxon>
        <taxon>Bacillati</taxon>
        <taxon>Actinomycetota</taxon>
        <taxon>Actinomycetes</taxon>
        <taxon>Kitasatosporales</taxon>
        <taxon>Streptomycetaceae</taxon>
        <taxon>Kitasatospora</taxon>
    </lineage>
</organism>
<evidence type="ECO:0000313" key="1">
    <source>
        <dbReference type="EMBL" id="TWF71639.1"/>
    </source>
</evidence>
<dbReference type="AlphaFoldDB" id="A0A561S9T8"/>
<dbReference type="EMBL" id="VIWT01000008">
    <property type="protein sequence ID" value="TWF71639.1"/>
    <property type="molecule type" value="Genomic_DNA"/>
</dbReference>
<reference evidence="1 2" key="1">
    <citation type="submission" date="2019-06" db="EMBL/GenBank/DDBJ databases">
        <title>Sequencing the genomes of 1000 actinobacteria strains.</title>
        <authorList>
            <person name="Klenk H.-P."/>
        </authorList>
    </citation>
    <scope>NUCLEOTIDE SEQUENCE [LARGE SCALE GENOMIC DNA]</scope>
    <source>
        <strain evidence="1 2">DSM 44826</strain>
    </source>
</reference>
<name>A0A561S9T8_9ACTN</name>
<keyword evidence="2" id="KW-1185">Reference proteome</keyword>